<dbReference type="OrthoDB" id="596512at2"/>
<proteinExistence type="predicted"/>
<keyword evidence="2" id="KW-1185">Reference proteome</keyword>
<dbReference type="EMBL" id="FNAN01000015">
    <property type="protein sequence ID" value="SDG08340.1"/>
    <property type="molecule type" value="Genomic_DNA"/>
</dbReference>
<protein>
    <submittedName>
        <fullName evidence="1">Capsule assembly protein Wzi</fullName>
    </submittedName>
</protein>
<evidence type="ECO:0000313" key="2">
    <source>
        <dbReference type="Proteomes" id="UP000198748"/>
    </source>
</evidence>
<dbReference type="RefSeq" id="WP_090155152.1">
    <property type="nucleotide sequence ID" value="NZ_FNAN01000015.1"/>
</dbReference>
<name>A0A1G7RE73_9BACT</name>
<sequence length="480" mass="53946">MSFLFSLIRAYLTLYLLLIVSELQAQDSTVYYKASVTAAGATAQTPFWQHANQYGSIPLNGNFGIVDAGIYKVYNPHNPRFIQWSAGIQGIASYGKSENVFLSDLYAAVKIGKIEILAGQKRMTAGLVDTTLSSGSLAMAGNARPYPRVQISMPEYLPLYFTNNFVALKFTYSDGYLGASGINYGSVPRISDTYLHQKQLYFRLGNKSHRYRIYLGANHQAIWGGEKEIMPLYKLDMLKAYWYTISGKTLDYRKVGNHFGTFDIGGEWHGRDWNFFLYRQNIYETGSLFKVTNFEDGLNGISLRRTKPLPKGSSYLAFHSFLLEVVGTRNQVNRYPISELALFEKANYFNSYVYQRGWSYYGSGIGTPLAPASATTDGDLPRNNSEFTNNNRFWAFHTGVTATWLHLKLSFRGTYTRNSGSLLTPFDDAKQQVSLWLGVEKNLNILKGCSVYSALSSDIGKLYPNTYGLAIGLRKSGFLD</sequence>
<gene>
    <name evidence="1" type="ORF">SAMN04487996_1159</name>
</gene>
<reference evidence="2" key="1">
    <citation type="submission" date="2016-10" db="EMBL/GenBank/DDBJ databases">
        <authorList>
            <person name="Varghese N."/>
            <person name="Submissions S."/>
        </authorList>
    </citation>
    <scope>NUCLEOTIDE SEQUENCE [LARGE SCALE GENOMIC DNA]</scope>
    <source>
        <strain evidence="2">DSM 25329</strain>
    </source>
</reference>
<dbReference type="AlphaFoldDB" id="A0A1G7RE73"/>
<organism evidence="1 2">
    <name type="scientific">Dyadobacter soli</name>
    <dbReference type="NCBI Taxonomy" id="659014"/>
    <lineage>
        <taxon>Bacteria</taxon>
        <taxon>Pseudomonadati</taxon>
        <taxon>Bacteroidota</taxon>
        <taxon>Cytophagia</taxon>
        <taxon>Cytophagales</taxon>
        <taxon>Spirosomataceae</taxon>
        <taxon>Dyadobacter</taxon>
    </lineage>
</organism>
<accession>A0A1G7RE73</accession>
<dbReference type="Proteomes" id="UP000198748">
    <property type="component" value="Unassembled WGS sequence"/>
</dbReference>
<evidence type="ECO:0000313" key="1">
    <source>
        <dbReference type="EMBL" id="SDG08340.1"/>
    </source>
</evidence>
<dbReference type="STRING" id="659014.SAMN04487996_1159"/>
<dbReference type="InterPro" id="IPR038636">
    <property type="entry name" value="Wzi_sf"/>
</dbReference>
<dbReference type="Gene3D" id="2.40.160.130">
    <property type="entry name" value="Capsule assembly protein Wzi"/>
    <property type="match status" value="1"/>
</dbReference>